<reference evidence="1" key="1">
    <citation type="submission" date="2020-06" db="EMBL/GenBank/DDBJ databases">
        <authorList>
            <person name="Li T."/>
            <person name="Hu X."/>
            <person name="Zhang T."/>
            <person name="Song X."/>
            <person name="Zhang H."/>
            <person name="Dai N."/>
            <person name="Sheng W."/>
            <person name="Hou X."/>
            <person name="Wei L."/>
        </authorList>
    </citation>
    <scope>NUCLEOTIDE SEQUENCE</scope>
    <source>
        <strain evidence="1">G02</strain>
        <tissue evidence="1">Leaf</tissue>
    </source>
</reference>
<comment type="caution">
    <text evidence="1">The sequence shown here is derived from an EMBL/GenBank/DDBJ whole genome shotgun (WGS) entry which is preliminary data.</text>
</comment>
<protein>
    <submittedName>
        <fullName evidence="1">Uncharacterized protein</fullName>
    </submittedName>
</protein>
<proteinExistence type="predicted"/>
<reference evidence="1" key="2">
    <citation type="journal article" date="2024" name="Plant">
        <title>Genomic evolution and insights into agronomic trait innovations of Sesamum species.</title>
        <authorList>
            <person name="Miao H."/>
            <person name="Wang L."/>
            <person name="Qu L."/>
            <person name="Liu H."/>
            <person name="Sun Y."/>
            <person name="Le M."/>
            <person name="Wang Q."/>
            <person name="Wei S."/>
            <person name="Zheng Y."/>
            <person name="Lin W."/>
            <person name="Duan Y."/>
            <person name="Cao H."/>
            <person name="Xiong S."/>
            <person name="Wang X."/>
            <person name="Wei L."/>
            <person name="Li C."/>
            <person name="Ma Q."/>
            <person name="Ju M."/>
            <person name="Zhao R."/>
            <person name="Li G."/>
            <person name="Mu C."/>
            <person name="Tian Q."/>
            <person name="Mei H."/>
            <person name="Zhang T."/>
            <person name="Gao T."/>
            <person name="Zhang H."/>
        </authorList>
    </citation>
    <scope>NUCLEOTIDE SEQUENCE</scope>
    <source>
        <strain evidence="1">G02</strain>
    </source>
</reference>
<dbReference type="EMBL" id="JACGWJ010000479">
    <property type="protein sequence ID" value="KAL0291988.1"/>
    <property type="molecule type" value="Genomic_DNA"/>
</dbReference>
<dbReference type="AlphaFoldDB" id="A0AAW2JCR0"/>
<name>A0AAW2JCR0_SESRA</name>
<accession>A0AAW2JCR0</accession>
<sequence>MTKLRGAEAGREVCRGPKGNWEISGPRSCQGSCHSEKEAPSPIRYVMHGRKESRNLINFRQPHVPERVLIVHTEQFPKSVMRYPVNPNRRPLIHYKAPEVTTHKALI</sequence>
<gene>
    <name evidence="1" type="ORF">Sradi_7006400</name>
</gene>
<evidence type="ECO:0000313" key="1">
    <source>
        <dbReference type="EMBL" id="KAL0291988.1"/>
    </source>
</evidence>
<organism evidence="1">
    <name type="scientific">Sesamum radiatum</name>
    <name type="common">Black benniseed</name>
    <dbReference type="NCBI Taxonomy" id="300843"/>
    <lineage>
        <taxon>Eukaryota</taxon>
        <taxon>Viridiplantae</taxon>
        <taxon>Streptophyta</taxon>
        <taxon>Embryophyta</taxon>
        <taxon>Tracheophyta</taxon>
        <taxon>Spermatophyta</taxon>
        <taxon>Magnoliopsida</taxon>
        <taxon>eudicotyledons</taxon>
        <taxon>Gunneridae</taxon>
        <taxon>Pentapetalae</taxon>
        <taxon>asterids</taxon>
        <taxon>lamiids</taxon>
        <taxon>Lamiales</taxon>
        <taxon>Pedaliaceae</taxon>
        <taxon>Sesamum</taxon>
    </lineage>
</organism>